<dbReference type="OrthoDB" id="20799at2759"/>
<keyword evidence="5" id="KW-1185">Reference proteome</keyword>
<organism evidence="4 5">
    <name type="scientific">Ceratitis capitata</name>
    <name type="common">Mediterranean fruit fly</name>
    <name type="synonym">Tephritis capitata</name>
    <dbReference type="NCBI Taxonomy" id="7213"/>
    <lineage>
        <taxon>Eukaryota</taxon>
        <taxon>Metazoa</taxon>
        <taxon>Ecdysozoa</taxon>
        <taxon>Arthropoda</taxon>
        <taxon>Hexapoda</taxon>
        <taxon>Insecta</taxon>
        <taxon>Pterygota</taxon>
        <taxon>Neoptera</taxon>
        <taxon>Endopterygota</taxon>
        <taxon>Diptera</taxon>
        <taxon>Brachycera</taxon>
        <taxon>Muscomorpha</taxon>
        <taxon>Tephritoidea</taxon>
        <taxon>Tephritidae</taxon>
        <taxon>Ceratitis</taxon>
        <taxon>Ceratitis</taxon>
    </lineage>
</organism>
<dbReference type="EMBL" id="CAJHJT010000001">
    <property type="protein sequence ID" value="CAD6995030.1"/>
    <property type="molecule type" value="Genomic_DNA"/>
</dbReference>
<keyword evidence="1" id="KW-0175">Coiled coil</keyword>
<name>A0A811U957_CERCA</name>
<comment type="caution">
    <text evidence="4">The sequence shown here is derived from an EMBL/GenBank/DDBJ whole genome shotgun (WGS) entry which is preliminary data.</text>
</comment>
<evidence type="ECO:0000256" key="1">
    <source>
        <dbReference type="SAM" id="Coils"/>
    </source>
</evidence>
<dbReference type="InterPro" id="IPR022735">
    <property type="entry name" value="bMERB_dom"/>
</dbReference>
<gene>
    <name evidence="4" type="ORF">CCAP1982_LOCUS3760</name>
</gene>
<dbReference type="PROSITE" id="PS51848">
    <property type="entry name" value="BMERB"/>
    <property type="match status" value="1"/>
</dbReference>
<evidence type="ECO:0000256" key="2">
    <source>
        <dbReference type="SAM" id="MobiDB-lite"/>
    </source>
</evidence>
<evidence type="ECO:0000259" key="3">
    <source>
        <dbReference type="PROSITE" id="PS51848"/>
    </source>
</evidence>
<reference evidence="4" key="1">
    <citation type="submission" date="2020-11" db="EMBL/GenBank/DDBJ databases">
        <authorList>
            <person name="Whitehead M."/>
        </authorList>
    </citation>
    <scope>NUCLEOTIDE SEQUENCE</scope>
    <source>
        <strain evidence="4">EGII</strain>
    </source>
</reference>
<dbReference type="AlphaFoldDB" id="A0A811U957"/>
<proteinExistence type="predicted"/>
<dbReference type="Pfam" id="PF12130">
    <property type="entry name" value="bMERB_dom"/>
    <property type="match status" value="1"/>
</dbReference>
<evidence type="ECO:0000313" key="4">
    <source>
        <dbReference type="EMBL" id="CAD6995030.1"/>
    </source>
</evidence>
<feature type="region of interest" description="Disordered" evidence="2">
    <location>
        <begin position="65"/>
        <end position="134"/>
    </location>
</feature>
<accession>A0A811U957</accession>
<sequence length="246" mass="28010">MNLFRNQLASYKNSFLMLAEDLNRSPDIHPLNHLDKDGYLSEAQLHNNNTGATNVSSTSSNLVHLNTTPIKSNNKKSSIAALSSSSPQLFNHRPNYVATHDNNEPIPPPIPPLPLNYQRSDDESNATETRDQKRQRAISKAVRQAELKRLRIAQEIQREQEEIEVQLRELEARGVLIEKALRGEGEQHTSKDARQFQLSIYIISCFEDNFISNFISKIQFYLKNPFEDETISKNSSLTTAKNSFKS</sequence>
<feature type="compositionally biased region" description="Pro residues" evidence="2">
    <location>
        <begin position="105"/>
        <end position="114"/>
    </location>
</feature>
<protein>
    <submittedName>
        <fullName evidence="4">(Mediterranean fruit fly) hypothetical protein</fullName>
    </submittedName>
</protein>
<dbReference type="Proteomes" id="UP000606786">
    <property type="component" value="Unassembled WGS sequence"/>
</dbReference>
<feature type="coiled-coil region" evidence="1">
    <location>
        <begin position="142"/>
        <end position="173"/>
    </location>
</feature>
<evidence type="ECO:0000313" key="5">
    <source>
        <dbReference type="Proteomes" id="UP000606786"/>
    </source>
</evidence>
<feature type="domain" description="BMERB" evidence="3">
    <location>
        <begin position="143"/>
        <end position="246"/>
    </location>
</feature>
<feature type="compositionally biased region" description="Low complexity" evidence="2">
    <location>
        <begin position="70"/>
        <end position="86"/>
    </location>
</feature>